<reference evidence="7" key="1">
    <citation type="submission" date="2020-07" db="EMBL/GenBank/DDBJ databases">
        <authorList>
            <person name="Lin J."/>
        </authorList>
    </citation>
    <scope>NUCLEOTIDE SEQUENCE</scope>
</reference>
<name>A0A6V7NQJ8_ANACO</name>
<dbReference type="InterPro" id="IPR038765">
    <property type="entry name" value="Papain-like_cys_pep_sf"/>
</dbReference>
<dbReference type="SUPFAM" id="SSF54001">
    <property type="entry name" value="Cysteine proteinases"/>
    <property type="match status" value="1"/>
</dbReference>
<evidence type="ECO:0000256" key="2">
    <source>
        <dbReference type="ARBA" id="ARBA00022539"/>
    </source>
</evidence>
<dbReference type="GO" id="GO:0010273">
    <property type="term" value="P:detoxification of copper ion"/>
    <property type="evidence" value="ECO:0007669"/>
    <property type="project" value="TreeGrafter"/>
</dbReference>
<dbReference type="InterPro" id="IPR040409">
    <property type="entry name" value="PCS-like"/>
</dbReference>
<dbReference type="EC" id="2.3.2.15" evidence="1"/>
<dbReference type="Pfam" id="PF05023">
    <property type="entry name" value="Phytochelatin"/>
    <property type="match status" value="1"/>
</dbReference>
<dbReference type="GO" id="GO:0046938">
    <property type="term" value="P:phytochelatin biosynthetic process"/>
    <property type="evidence" value="ECO:0007669"/>
    <property type="project" value="InterPro"/>
</dbReference>
<evidence type="ECO:0000256" key="1">
    <source>
        <dbReference type="ARBA" id="ARBA00012468"/>
    </source>
</evidence>
<dbReference type="GO" id="GO:0046872">
    <property type="term" value="F:metal ion binding"/>
    <property type="evidence" value="ECO:0007669"/>
    <property type="project" value="UniProtKB-KW"/>
</dbReference>
<feature type="domain" description="Peptidase C83" evidence="6">
    <location>
        <begin position="67"/>
        <end position="328"/>
    </location>
</feature>
<dbReference type="InterPro" id="IPR038156">
    <property type="entry name" value="PCS_N_sf"/>
</dbReference>
<dbReference type="GO" id="GO:0098849">
    <property type="term" value="P:cellular detoxification of cadmium ion"/>
    <property type="evidence" value="ECO:0007669"/>
    <property type="project" value="TreeGrafter"/>
</dbReference>
<evidence type="ECO:0000259" key="6">
    <source>
        <dbReference type="PROSITE" id="PS51443"/>
    </source>
</evidence>
<keyword evidence="2" id="KW-0104">Cadmium</keyword>
<dbReference type="Gene3D" id="3.90.70.30">
    <property type="entry name" value="Phytochelatin synthase, N-terminal domain"/>
    <property type="match status" value="1"/>
</dbReference>
<sequence>MQVLKSATTRRYLLRTYPKSAPSTNTPKTNEKRLIISPRFLPRLCNVVSGGVGGRGRGGEAEVGTVMAVASLYRRILPSPPAIEFASSEGKVLFEFSFSSPVPLLELFDSLKLPARNNLSLPQHKGCLFSEALQGGTMEGFFRLISYFQTQSEPAYCGLASLSVVLNALAIDPGRKWKGPWRWFDESMLDCCEPLEKVKAEGITFGKVACLAHCAGAKVEAFRTNQSTIDEFRKYVMQCASSEESHMIASYHRKHFKQSCRHESWLSMAKYLVDEVPILLKSETLDSVPAVLSLFIKSLPSSAGDFIKWVAEVRRQEEGGSTLSNEEKARLALKEEVLRQVHDTELFKVIKELLLSSASPCCLNLSSSSDNDSLPEIAANICCQGAALLTGNFLMREGICCKGTCLKCLKNNGDGHATIVSGTVVSGGNKQGVDVLVPVSPAKPVCCSGLSSCTMMHPASNDVLTVLLLALPPRTWSDIKDQRLLDEIQGLVSTDKLPDLLHDEVLHLRQQLHFLKRCKDKEVDNDPVVPSSS</sequence>
<evidence type="ECO:0000256" key="4">
    <source>
        <dbReference type="ARBA" id="ARBA00022723"/>
    </source>
</evidence>
<dbReference type="PANTHER" id="PTHR33447">
    <property type="entry name" value="GLUTATHIONE GAMMA-GLUTAMYLCYSTEINYLTRANSFERASE"/>
    <property type="match status" value="1"/>
</dbReference>
<dbReference type="GO" id="GO:0016756">
    <property type="term" value="F:glutathione gamma-glutamylcysteinyltransferase activity"/>
    <property type="evidence" value="ECO:0007669"/>
    <property type="project" value="UniProtKB-EC"/>
</dbReference>
<evidence type="ECO:0000256" key="5">
    <source>
        <dbReference type="ARBA" id="ARBA00023315"/>
    </source>
</evidence>
<dbReference type="InterPro" id="IPR007719">
    <property type="entry name" value="PCS_N"/>
</dbReference>
<evidence type="ECO:0000256" key="3">
    <source>
        <dbReference type="ARBA" id="ARBA00022679"/>
    </source>
</evidence>
<dbReference type="EMBL" id="LR862141">
    <property type="protein sequence ID" value="CAD1820899.1"/>
    <property type="molecule type" value="Genomic_DNA"/>
</dbReference>
<keyword evidence="4" id="KW-0479">Metal-binding</keyword>
<accession>A0A6V7NQJ8</accession>
<protein>
    <recommendedName>
        <fullName evidence="1">glutathione gamma-glutamylcysteinyltransferase</fullName>
        <ecNumber evidence="1">2.3.2.15</ecNumber>
    </recommendedName>
</protein>
<dbReference type="AlphaFoldDB" id="A0A6V7NQJ8"/>
<dbReference type="PROSITE" id="PS51443">
    <property type="entry name" value="PCS"/>
    <property type="match status" value="1"/>
</dbReference>
<proteinExistence type="predicted"/>
<dbReference type="PANTHER" id="PTHR33447:SF2">
    <property type="entry name" value="GLUTATHIONE GAMMA-GLUTAMYLCYSTEINYLTRANSFERASE"/>
    <property type="match status" value="1"/>
</dbReference>
<evidence type="ECO:0000313" key="7">
    <source>
        <dbReference type="EMBL" id="CAD1820899.1"/>
    </source>
</evidence>
<organism evidence="7">
    <name type="scientific">Ananas comosus var. bracteatus</name>
    <name type="common">red pineapple</name>
    <dbReference type="NCBI Taxonomy" id="296719"/>
    <lineage>
        <taxon>Eukaryota</taxon>
        <taxon>Viridiplantae</taxon>
        <taxon>Streptophyta</taxon>
        <taxon>Embryophyta</taxon>
        <taxon>Tracheophyta</taxon>
        <taxon>Spermatophyta</taxon>
        <taxon>Magnoliopsida</taxon>
        <taxon>Liliopsida</taxon>
        <taxon>Poales</taxon>
        <taxon>Bromeliaceae</taxon>
        <taxon>Bromelioideae</taxon>
        <taxon>Ananas</taxon>
    </lineage>
</organism>
<gene>
    <name evidence="7" type="ORF">CB5_LOCUS4110</name>
</gene>
<keyword evidence="5" id="KW-0012">Acyltransferase</keyword>
<dbReference type="Pfam" id="PF09328">
    <property type="entry name" value="Phytochelatin_C"/>
    <property type="match status" value="1"/>
</dbReference>
<dbReference type="InterPro" id="IPR015407">
    <property type="entry name" value="Phytochelatin_synthase_C"/>
</dbReference>
<keyword evidence="3" id="KW-0808">Transferase</keyword>